<geneLocation type="plasmid" evidence="2 3">
    <name>AZO_p5</name>
</geneLocation>
<keyword evidence="2" id="KW-0614">Plasmid</keyword>
<accession>G7ZHN0</accession>
<dbReference type="KEGG" id="ali:AZOLI_p50003"/>
<name>G7ZHN0_AZOL4</name>
<proteinExistence type="predicted"/>
<organism evidence="2 3">
    <name type="scientific">Azospirillum lipoferum (strain 4B)</name>
    <dbReference type="NCBI Taxonomy" id="862719"/>
    <lineage>
        <taxon>Bacteria</taxon>
        <taxon>Pseudomonadati</taxon>
        <taxon>Pseudomonadota</taxon>
        <taxon>Alphaproteobacteria</taxon>
        <taxon>Rhodospirillales</taxon>
        <taxon>Azospirillaceae</taxon>
        <taxon>Azospirillum</taxon>
    </lineage>
</organism>
<reference evidence="3" key="1">
    <citation type="journal article" date="2011" name="PLoS Genet.">
        <title>Azospirillum genomes reveal transition of bacteria from aquatic to terrestrial environments.</title>
        <authorList>
            <person name="Wisniewski-Dye F."/>
            <person name="Borziak K."/>
            <person name="Khalsa-Moyers G."/>
            <person name="Alexandre G."/>
            <person name="Sukharnikov L.O."/>
            <person name="Wuichet K."/>
            <person name="Hurst G.B."/>
            <person name="McDonald W.H."/>
            <person name="Robertson J.S."/>
            <person name="Barbe V."/>
            <person name="Calteau A."/>
            <person name="Rouy Z."/>
            <person name="Mangenot S."/>
            <person name="Prigent-Combaret C."/>
            <person name="Normand P."/>
            <person name="Boyer M."/>
            <person name="Siguier P."/>
            <person name="Dessaux Y."/>
            <person name="Elmerich C."/>
            <person name="Condemine G."/>
            <person name="Krishnen G."/>
            <person name="Kennedy I."/>
            <person name="Paterson A.H."/>
            <person name="Gonzalez V."/>
            <person name="Mavingui P."/>
            <person name="Zhulin I.B."/>
        </authorList>
    </citation>
    <scope>NUCLEOTIDE SEQUENCE [LARGE SCALE GENOMIC DNA]</scope>
    <source>
        <strain evidence="3">4B</strain>
    </source>
</reference>
<gene>
    <name evidence="2" type="ordered locus">AZOLI_p50003</name>
</gene>
<feature type="compositionally biased region" description="Basic residues" evidence="1">
    <location>
        <begin position="43"/>
        <end position="58"/>
    </location>
</feature>
<dbReference type="EMBL" id="FQ311873">
    <property type="protein sequence ID" value="CBS91013.1"/>
    <property type="molecule type" value="Genomic_DNA"/>
</dbReference>
<evidence type="ECO:0000256" key="1">
    <source>
        <dbReference type="SAM" id="MobiDB-lite"/>
    </source>
</evidence>
<evidence type="ECO:0000313" key="3">
    <source>
        <dbReference type="Proteomes" id="UP000005667"/>
    </source>
</evidence>
<protein>
    <submittedName>
        <fullName evidence="2">Uncharacterized protein</fullName>
    </submittedName>
</protein>
<evidence type="ECO:0000313" key="2">
    <source>
        <dbReference type="EMBL" id="CBS91013.1"/>
    </source>
</evidence>
<dbReference type="HOGENOM" id="CLU_2969391_0_0_5"/>
<sequence length="58" mass="6992">MSNTRSHPELGREKPPRQWYCVLRRGRVGRRQVTQAQETPNTKHIRWHLRTYPKRPGS</sequence>
<dbReference type="Proteomes" id="UP000005667">
    <property type="component" value="Plasmid AZO_p5"/>
</dbReference>
<keyword evidence="3" id="KW-1185">Reference proteome</keyword>
<feature type="region of interest" description="Disordered" evidence="1">
    <location>
        <begin position="31"/>
        <end position="58"/>
    </location>
</feature>
<dbReference type="AlphaFoldDB" id="G7ZHN0"/>